<accession>A0A923HW93</accession>
<protein>
    <recommendedName>
        <fullName evidence="2">TOTE conflict system primase domain-containing protein</fullName>
    </recommendedName>
</protein>
<evidence type="ECO:0000313" key="3">
    <source>
        <dbReference type="EMBL" id="MBC3887096.1"/>
    </source>
</evidence>
<comment type="caution">
    <text evidence="3">The sequence shown here is derived from an EMBL/GenBank/DDBJ whole genome shotgun (WGS) entry which is preliminary data.</text>
</comment>
<dbReference type="EMBL" id="WJBD01000002">
    <property type="protein sequence ID" value="MBC3887096.1"/>
    <property type="molecule type" value="Genomic_DNA"/>
</dbReference>
<proteinExistence type="predicted"/>
<dbReference type="Proteomes" id="UP000616595">
    <property type="component" value="Unassembled WGS sequence"/>
</dbReference>
<dbReference type="AlphaFoldDB" id="A0A923HW93"/>
<reference evidence="3" key="2">
    <citation type="submission" date="2020-10" db="EMBL/GenBank/DDBJ databases">
        <title>Comparative genomics of the Acetobacterium genus.</title>
        <authorList>
            <person name="Marshall C."/>
            <person name="May H."/>
            <person name="Norman S."/>
        </authorList>
    </citation>
    <scope>NUCLEOTIDE SEQUENCE</scope>
    <source>
        <strain evidence="3">DER-2019</strain>
    </source>
</reference>
<keyword evidence="1" id="KW-0175">Coiled coil</keyword>
<name>A0A923HW93_9FIRM</name>
<evidence type="ECO:0000256" key="1">
    <source>
        <dbReference type="SAM" id="Coils"/>
    </source>
</evidence>
<dbReference type="OrthoDB" id="9802848at2"/>
<dbReference type="RefSeq" id="WP_148566555.1">
    <property type="nucleotide sequence ID" value="NZ_RXYA01000004.1"/>
</dbReference>
<sequence length="252" mass="29764">MKYAELLKKYEALLRENKNLKETIEELNSKITEESTVKCIVKETVNLINDKDKTSITKKSSTQEKLDIFLSIFRGRTDVCAKRWRNKPGYSPYCFNDFKPGICNKPRTKCTECKQSNFAPLDRKQLEKHLLGNEVIGLYPLTIKDTCCLLAIDFDKSTWREDIAVIRRVCRKHDIPMYVERSRSGEGAHLWFFFENEIKYLDDYVVYIDSISESQELRKIWNDYSKKYPYAENIEFDQIIETIWDLLASFTN</sequence>
<gene>
    <name evidence="3" type="ORF">GH810_02070</name>
</gene>
<feature type="domain" description="TOTE conflict system primase" evidence="2">
    <location>
        <begin position="64"/>
        <end position="203"/>
    </location>
</feature>
<dbReference type="InterPro" id="IPR054347">
    <property type="entry name" value="TOTE_primase"/>
</dbReference>
<evidence type="ECO:0000259" key="2">
    <source>
        <dbReference type="Pfam" id="PF22548"/>
    </source>
</evidence>
<evidence type="ECO:0000313" key="4">
    <source>
        <dbReference type="Proteomes" id="UP000616595"/>
    </source>
</evidence>
<keyword evidence="4" id="KW-1185">Reference proteome</keyword>
<organism evidence="3 4">
    <name type="scientific">Acetobacterium paludosum</name>
    <dbReference type="NCBI Taxonomy" id="52693"/>
    <lineage>
        <taxon>Bacteria</taxon>
        <taxon>Bacillati</taxon>
        <taxon>Bacillota</taxon>
        <taxon>Clostridia</taxon>
        <taxon>Eubacteriales</taxon>
        <taxon>Eubacteriaceae</taxon>
        <taxon>Acetobacterium</taxon>
    </lineage>
</organism>
<reference evidence="3" key="1">
    <citation type="submission" date="2019-10" db="EMBL/GenBank/DDBJ databases">
        <authorList>
            <person name="Ross D.E."/>
            <person name="Gulliver D."/>
        </authorList>
    </citation>
    <scope>NUCLEOTIDE SEQUENCE</scope>
    <source>
        <strain evidence="3">DER-2019</strain>
    </source>
</reference>
<feature type="coiled-coil region" evidence="1">
    <location>
        <begin position="3"/>
        <end position="37"/>
    </location>
</feature>
<dbReference type="Pfam" id="PF22548">
    <property type="entry name" value="AEP-TOTE"/>
    <property type="match status" value="1"/>
</dbReference>